<dbReference type="GO" id="GO:0008482">
    <property type="term" value="F:sulfite oxidase activity"/>
    <property type="evidence" value="ECO:0007669"/>
    <property type="project" value="TreeGrafter"/>
</dbReference>
<dbReference type="PANTHER" id="PTHR19372">
    <property type="entry name" value="SULFITE REDUCTASE"/>
    <property type="match status" value="1"/>
</dbReference>
<feature type="non-terminal residue" evidence="2">
    <location>
        <position position="158"/>
    </location>
</feature>
<organism evidence="2 3">
    <name type="scientific">Polarella glacialis</name>
    <name type="common">Dinoflagellate</name>
    <dbReference type="NCBI Taxonomy" id="89957"/>
    <lineage>
        <taxon>Eukaryota</taxon>
        <taxon>Sar</taxon>
        <taxon>Alveolata</taxon>
        <taxon>Dinophyceae</taxon>
        <taxon>Suessiales</taxon>
        <taxon>Suessiaceae</taxon>
        <taxon>Polarella</taxon>
    </lineage>
</organism>
<proteinExistence type="predicted"/>
<feature type="domain" description="Moybdenum cofactor oxidoreductase dimerisation" evidence="1">
    <location>
        <begin position="16"/>
        <end position="145"/>
    </location>
</feature>
<dbReference type="Proteomes" id="UP000626109">
    <property type="component" value="Unassembled WGS sequence"/>
</dbReference>
<dbReference type="GO" id="GO:0043546">
    <property type="term" value="F:molybdopterin cofactor binding"/>
    <property type="evidence" value="ECO:0007669"/>
    <property type="project" value="TreeGrafter"/>
</dbReference>
<dbReference type="InterPro" id="IPR005066">
    <property type="entry name" value="MoCF_OxRdtse_dimer"/>
</dbReference>
<dbReference type="AlphaFoldDB" id="A0A813KBG6"/>
<accession>A0A813KBG6</accession>
<dbReference type="Gene3D" id="2.60.40.650">
    <property type="match status" value="1"/>
</dbReference>
<sequence length="158" mass="16974">AWNKTYYKDAETGEPLQQLPLNSVLLTPEPGTVISTDAVSIAVQGVAYPGGTGSSISQVEVSADRGKSWQTARCRFDQLPTDVSARHAWVLFEAHVELPPAAAAGCGLPLEELWVRARCANGEEQPEVSRAHGGYFYNGYHKVPLIRQPAADLASQAA</sequence>
<gene>
    <name evidence="2" type="ORF">PGLA2088_LOCUS30303</name>
</gene>
<protein>
    <recommendedName>
        <fullName evidence="1">Moybdenum cofactor oxidoreductase dimerisation domain-containing protein</fullName>
    </recommendedName>
</protein>
<dbReference type="SUPFAM" id="SSF81296">
    <property type="entry name" value="E set domains"/>
    <property type="match status" value="1"/>
</dbReference>
<evidence type="ECO:0000313" key="3">
    <source>
        <dbReference type="Proteomes" id="UP000626109"/>
    </source>
</evidence>
<dbReference type="PANTHER" id="PTHR19372:SF7">
    <property type="entry name" value="SULFITE OXIDASE, MITOCHONDRIAL"/>
    <property type="match status" value="1"/>
</dbReference>
<evidence type="ECO:0000259" key="1">
    <source>
        <dbReference type="Pfam" id="PF03404"/>
    </source>
</evidence>
<reference evidence="2" key="1">
    <citation type="submission" date="2021-02" db="EMBL/GenBank/DDBJ databases">
        <authorList>
            <person name="Dougan E. K."/>
            <person name="Rhodes N."/>
            <person name="Thang M."/>
            <person name="Chan C."/>
        </authorList>
    </citation>
    <scope>NUCLEOTIDE SEQUENCE</scope>
</reference>
<dbReference type="GO" id="GO:0030151">
    <property type="term" value="F:molybdenum ion binding"/>
    <property type="evidence" value="ECO:0007669"/>
    <property type="project" value="InterPro"/>
</dbReference>
<dbReference type="Pfam" id="PF03404">
    <property type="entry name" value="Mo-co_dimer"/>
    <property type="match status" value="1"/>
</dbReference>
<comment type="caution">
    <text evidence="2">The sequence shown here is derived from an EMBL/GenBank/DDBJ whole genome shotgun (WGS) entry which is preliminary data.</text>
</comment>
<dbReference type="GO" id="GO:0006790">
    <property type="term" value="P:sulfur compound metabolic process"/>
    <property type="evidence" value="ECO:0007669"/>
    <property type="project" value="TreeGrafter"/>
</dbReference>
<evidence type="ECO:0000313" key="2">
    <source>
        <dbReference type="EMBL" id="CAE8697430.1"/>
    </source>
</evidence>
<dbReference type="GO" id="GO:0020037">
    <property type="term" value="F:heme binding"/>
    <property type="evidence" value="ECO:0007669"/>
    <property type="project" value="TreeGrafter"/>
</dbReference>
<dbReference type="InterPro" id="IPR014756">
    <property type="entry name" value="Ig_E-set"/>
</dbReference>
<name>A0A813KBG6_POLGL</name>
<dbReference type="EMBL" id="CAJNNW010028741">
    <property type="protein sequence ID" value="CAE8697430.1"/>
    <property type="molecule type" value="Genomic_DNA"/>
</dbReference>